<dbReference type="PANTHER" id="PTHR43806">
    <property type="entry name" value="PEPTIDASE S8"/>
    <property type="match status" value="1"/>
</dbReference>
<dbReference type="InterPro" id="IPR046450">
    <property type="entry name" value="PA_dom_sf"/>
</dbReference>
<evidence type="ECO:0000256" key="14">
    <source>
        <dbReference type="PROSITE-ProRule" id="PRU01240"/>
    </source>
</evidence>
<dbReference type="PROSITE" id="PS00138">
    <property type="entry name" value="SUBTILASE_SER"/>
    <property type="match status" value="1"/>
</dbReference>
<dbReference type="InterPro" id="IPR022398">
    <property type="entry name" value="Peptidase_S8_His-AS"/>
</dbReference>
<dbReference type="InterPro" id="IPR053869">
    <property type="entry name" value="ScpA_Fn3_3rd"/>
</dbReference>
<dbReference type="InterPro" id="IPR010435">
    <property type="entry name" value="C5a/SBT2-like_Fn3"/>
</dbReference>
<evidence type="ECO:0000256" key="4">
    <source>
        <dbReference type="ARBA" id="ARBA00012942"/>
    </source>
</evidence>
<evidence type="ECO:0000259" key="19">
    <source>
        <dbReference type="Pfam" id="PF06280"/>
    </source>
</evidence>
<dbReference type="InterPro" id="IPR015500">
    <property type="entry name" value="Peptidase_S8_subtilisin-rel"/>
</dbReference>
<dbReference type="Gene3D" id="2.60.40.10">
    <property type="entry name" value="Immunoglobulins"/>
    <property type="match status" value="1"/>
</dbReference>
<keyword evidence="16" id="KW-1133">Transmembrane helix</keyword>
<dbReference type="InterPro" id="IPR050131">
    <property type="entry name" value="Peptidase_S8_subtilisin-like"/>
</dbReference>
<dbReference type="InterPro" id="IPR034216">
    <property type="entry name" value="C5a_Peptidase"/>
</dbReference>
<dbReference type="InterPro" id="IPR000209">
    <property type="entry name" value="Peptidase_S8/S53_dom"/>
</dbReference>
<evidence type="ECO:0000256" key="9">
    <source>
        <dbReference type="ARBA" id="ARBA00022737"/>
    </source>
</evidence>
<sequence length="1121" mass="124981">MKKDSRKKQLVAMALLTTGILMMYTKQIEAQEEAPLNTSTEIPLNTETEKDHPLSPINKSEALSERYSSESKTPSHPPKTTLDPELDSTNITKIWEESQQGAGTITAVLDSELNSHHEVFSNTTLEKPKVKTEDDLNRLKNAANIDYGKWISSKIIFAHNYLKNNDDIAGTDTHGSHVSGIAVGESKQPMENGLKMTGVAPQSQLIFMKVIGGADELRAKAIIDAIHLGADSINMSYGKGGDSENNLHSEMVKAIQLAKDKGVFLVASAGNDRAFGDVFKKPLAENPDFGVVASPGLSKDVISVAAYQNPTIYSEYLTTSTQQKIALSTSQGLINGFDKTRQYQFVDAKFGREEDFKTIEPTDKIALIQRGEIGFADKIKNAIENKAAGVLIYNNVMEENITLPLPEKLGKIPSGFISQKDAQALLQNKSQTLSFHKNYQVFQNPGGNQIANFSSWGLTADGHLKPDITAPGGFTSSASFKGNDYELINGTSAAAPHVAGLVNLLKPIYQKRFPDKTPQELATFIKQMMMSSATAIFNEQEKAYISPRQQGAGLVDARKAALATAYVTDQNNNSKIHLGDIRSTFNLVAKIHNLSLVPTKFYYTAHIATDKVDGQYFALAPKHLLTTEMKEILVPANTTLDINIPIDVKQFHYDLTKLMPNGYFLEGFIRFMTSPNGSEVMSIPFIGFRGTSKFADLRAMEQSIYDKPNKTFYYERPKYLQDGEFEVDEFKEFKAQNFTALLSQYGSWRYVQESQRPDFIEEESLEFRSTTVLGTYDKLGTQNIKKLLIKDGKPYLALSPNGDGVMDTVEFRGTLLRNVKDLKAKVYRQSDLTTAIWESPEASKADKHYSELIDKTGTATTFEKTRWDGKDRNGKYVGDGNYVYRVVFTPVSEGAKEQHMDFDLVLNTIPPVLPTSASYDAISRTVRIRPIQQSNNHSPIFRARLSYTDIEDGIPVIRYIEPKQDGTFTIPNTFTNEAEEMVELTLEHLTYVVEDFAGNYSHIKLTDILNKENNLPSTSKKDTSKKDKLENDVSKKEKVSCTLAPTITKNSTENAITSKTSLVISSFNKNQETKYSEKVVYDAHLQLPKTGDSAKHLTLLKIIGLAFCFILHLVFYRKKEK</sequence>
<keyword evidence="10 14" id="KW-0378">Hydrolase</keyword>
<organism evidence="21 22">
    <name type="scientific">Streptococcus zhangguiae</name>
    <dbReference type="NCBI Taxonomy" id="2664091"/>
    <lineage>
        <taxon>Bacteria</taxon>
        <taxon>Bacillati</taxon>
        <taxon>Bacillota</taxon>
        <taxon>Bacilli</taxon>
        <taxon>Lactobacillales</taxon>
        <taxon>Streptococcaceae</taxon>
        <taxon>Streptococcus</taxon>
    </lineage>
</organism>
<evidence type="ECO:0000259" key="20">
    <source>
        <dbReference type="Pfam" id="PF22143"/>
    </source>
</evidence>
<keyword evidence="6" id="KW-0134">Cell wall</keyword>
<evidence type="ECO:0000256" key="13">
    <source>
        <dbReference type="ARBA" id="ARBA00030432"/>
    </source>
</evidence>
<keyword evidence="6" id="KW-0964">Secreted</keyword>
<dbReference type="Pfam" id="PF00082">
    <property type="entry name" value="Peptidase_S8"/>
    <property type="match status" value="1"/>
</dbReference>
<evidence type="ECO:0000256" key="11">
    <source>
        <dbReference type="ARBA" id="ARBA00022825"/>
    </source>
</evidence>
<dbReference type="Gene3D" id="3.50.30.30">
    <property type="match status" value="1"/>
</dbReference>
<evidence type="ECO:0000256" key="8">
    <source>
        <dbReference type="ARBA" id="ARBA00022729"/>
    </source>
</evidence>
<evidence type="ECO:0000256" key="7">
    <source>
        <dbReference type="ARBA" id="ARBA00022670"/>
    </source>
</evidence>
<dbReference type="SUPFAM" id="SSF52743">
    <property type="entry name" value="Subtilisin-like"/>
    <property type="match status" value="1"/>
</dbReference>
<dbReference type="RefSeq" id="WP_154607794.1">
    <property type="nucleotide sequence ID" value="NZ_CP072115.1"/>
</dbReference>
<keyword evidence="8" id="KW-0732">Signal</keyword>
<gene>
    <name evidence="21" type="ORF">GGG87_01975</name>
</gene>
<evidence type="ECO:0000256" key="12">
    <source>
        <dbReference type="ARBA" id="ARBA00023026"/>
    </source>
</evidence>
<evidence type="ECO:0000256" key="1">
    <source>
        <dbReference type="ARBA" id="ARBA00001404"/>
    </source>
</evidence>
<dbReference type="SUPFAM" id="SSF52025">
    <property type="entry name" value="PA domain"/>
    <property type="match status" value="1"/>
</dbReference>
<dbReference type="Proteomes" id="UP000435060">
    <property type="component" value="Unassembled WGS sequence"/>
</dbReference>
<dbReference type="Gene3D" id="2.60.40.4070">
    <property type="match status" value="1"/>
</dbReference>
<keyword evidence="11 14" id="KW-0720">Serine protease</keyword>
<feature type="domain" description="C5a peptidase/Subtilisin-like protease SBT2-like Fn3-like" evidence="19">
    <location>
        <begin position="576"/>
        <end position="685"/>
    </location>
</feature>
<comment type="similarity">
    <text evidence="3 14">Belongs to the peptidase S8 family.</text>
</comment>
<dbReference type="PROSITE" id="PS51892">
    <property type="entry name" value="SUBTILASE"/>
    <property type="match status" value="1"/>
</dbReference>
<dbReference type="Pfam" id="PF02225">
    <property type="entry name" value="PA"/>
    <property type="match status" value="1"/>
</dbReference>
<evidence type="ECO:0000313" key="21">
    <source>
        <dbReference type="EMBL" id="MTB63780.1"/>
    </source>
</evidence>
<dbReference type="Gene3D" id="3.40.50.200">
    <property type="entry name" value="Peptidase S8/S53 domain"/>
    <property type="match status" value="1"/>
</dbReference>
<dbReference type="InterPro" id="IPR036852">
    <property type="entry name" value="Peptidase_S8/S53_dom_sf"/>
</dbReference>
<evidence type="ECO:0000256" key="16">
    <source>
        <dbReference type="SAM" id="Phobius"/>
    </source>
</evidence>
<evidence type="ECO:0000256" key="10">
    <source>
        <dbReference type="ARBA" id="ARBA00022801"/>
    </source>
</evidence>
<feature type="active site" description="Charge relay system" evidence="14">
    <location>
        <position position="492"/>
    </location>
</feature>
<dbReference type="CDD" id="cd07475">
    <property type="entry name" value="Peptidases_S8_C5a_Peptidase"/>
    <property type="match status" value="1"/>
</dbReference>
<evidence type="ECO:0000259" key="17">
    <source>
        <dbReference type="Pfam" id="PF00082"/>
    </source>
</evidence>
<dbReference type="EC" id="3.4.21.110" evidence="4"/>
<feature type="region of interest" description="Disordered" evidence="15">
    <location>
        <begin position="32"/>
        <end position="86"/>
    </location>
</feature>
<evidence type="ECO:0000313" key="22">
    <source>
        <dbReference type="Proteomes" id="UP000435060"/>
    </source>
</evidence>
<feature type="active site" description="Charge relay system" evidence="14">
    <location>
        <position position="110"/>
    </location>
</feature>
<comment type="catalytic activity">
    <reaction evidence="1">
        <text>The primary cleavage site is at 67-His-|-Lys-68 in human C5a with a minor secondary cleavage site at 58-Ala-|-Ser-59.</text>
        <dbReference type="EC" id="3.4.21.110"/>
    </reaction>
</comment>
<feature type="domain" description="PA" evidence="18">
    <location>
        <begin position="347"/>
        <end position="425"/>
    </location>
</feature>
<evidence type="ECO:0000256" key="3">
    <source>
        <dbReference type="ARBA" id="ARBA00011073"/>
    </source>
</evidence>
<keyword evidence="16" id="KW-0472">Membrane</keyword>
<dbReference type="PANTHER" id="PTHR43806:SF11">
    <property type="entry name" value="CEREVISIN-RELATED"/>
    <property type="match status" value="1"/>
</dbReference>
<reference evidence="21 22" key="1">
    <citation type="submission" date="2019-11" db="EMBL/GenBank/DDBJ databases">
        <title>Streptococcis sp. isolated from the respiratory tract of Marmot.</title>
        <authorList>
            <person name="Zhang G."/>
        </authorList>
    </citation>
    <scope>NUCLEOTIDE SEQUENCE [LARGE SCALE GENOMIC DNA]</scope>
    <source>
        <strain evidence="22">zg-86</strain>
    </source>
</reference>
<dbReference type="Pfam" id="PF22143">
    <property type="entry name" value="ScpA_C"/>
    <property type="match status" value="1"/>
</dbReference>
<feature type="domain" description="C5a peptidase third Fn3" evidence="20">
    <location>
        <begin position="914"/>
        <end position="1001"/>
    </location>
</feature>
<evidence type="ECO:0000256" key="5">
    <source>
        <dbReference type="ARBA" id="ARBA00020956"/>
    </source>
</evidence>
<feature type="transmembrane region" description="Helical" evidence="16">
    <location>
        <begin position="1097"/>
        <end position="1116"/>
    </location>
</feature>
<proteinExistence type="inferred from homology"/>
<feature type="active site" description="Charge relay system" evidence="14">
    <location>
        <position position="174"/>
    </location>
</feature>
<comment type="function">
    <text evidence="2">This virulence factor of S.pyogenes specifically cleaves the human serum chemotaxin C5a at '68-Lys-|-Asp-69' bond near its C-terminus, destroying its ability to serve as a chemoattractant.</text>
</comment>
<keyword evidence="12" id="KW-0843">Virulence</keyword>
<comment type="caution">
    <text evidence="21">The sequence shown here is derived from an EMBL/GenBank/DDBJ whole genome shotgun (WGS) entry which is preliminary data.</text>
</comment>
<feature type="compositionally biased region" description="Polar residues" evidence="15">
    <location>
        <begin position="36"/>
        <end position="46"/>
    </location>
</feature>
<name>A0ABW9R2K4_9STRE</name>
<dbReference type="InterPro" id="IPR023828">
    <property type="entry name" value="Peptidase_S8_Ser-AS"/>
</dbReference>
<dbReference type="PROSITE" id="PS00137">
    <property type="entry name" value="SUBTILASE_HIS"/>
    <property type="match status" value="1"/>
</dbReference>
<dbReference type="Pfam" id="PF06280">
    <property type="entry name" value="fn3_5"/>
    <property type="match status" value="1"/>
</dbReference>
<dbReference type="PRINTS" id="PR00723">
    <property type="entry name" value="SUBTILISIN"/>
</dbReference>
<feature type="domain" description="Peptidase S8/S53" evidence="17">
    <location>
        <begin position="101"/>
        <end position="553"/>
    </location>
</feature>
<protein>
    <recommendedName>
        <fullName evidence="5">C5a peptidase</fullName>
        <ecNumber evidence="4">3.4.21.110</ecNumber>
    </recommendedName>
    <alternativeName>
        <fullName evidence="13">SCP</fullName>
    </alternativeName>
</protein>
<keyword evidence="9" id="KW-0677">Repeat</keyword>
<dbReference type="InterPro" id="IPR013783">
    <property type="entry name" value="Ig-like_fold"/>
</dbReference>
<evidence type="ECO:0000256" key="2">
    <source>
        <dbReference type="ARBA" id="ARBA00002909"/>
    </source>
</evidence>
<keyword evidence="16" id="KW-0812">Transmembrane</keyword>
<keyword evidence="7 14" id="KW-0645">Protease</keyword>
<dbReference type="InterPro" id="IPR003137">
    <property type="entry name" value="PA_domain"/>
</dbReference>
<dbReference type="Gene3D" id="2.60.40.1710">
    <property type="entry name" value="Subtilisin-like superfamily"/>
    <property type="match status" value="1"/>
</dbReference>
<accession>A0ABW9R2K4</accession>
<evidence type="ECO:0000256" key="15">
    <source>
        <dbReference type="SAM" id="MobiDB-lite"/>
    </source>
</evidence>
<dbReference type="EMBL" id="WLCG01000002">
    <property type="protein sequence ID" value="MTB63780.1"/>
    <property type="molecule type" value="Genomic_DNA"/>
</dbReference>
<evidence type="ECO:0000256" key="6">
    <source>
        <dbReference type="ARBA" id="ARBA00022512"/>
    </source>
</evidence>
<evidence type="ECO:0000259" key="18">
    <source>
        <dbReference type="Pfam" id="PF02225"/>
    </source>
</evidence>
<keyword evidence="22" id="KW-1185">Reference proteome</keyword>
<dbReference type="CDD" id="cd02133">
    <property type="entry name" value="PA_C5a_like"/>
    <property type="match status" value="1"/>
</dbReference>